<name>A0A178YP92_SINSA</name>
<proteinExistence type="predicted"/>
<dbReference type="AlphaFoldDB" id="A0A178YP92"/>
<evidence type="ECO:0000313" key="1">
    <source>
        <dbReference type="EMBL" id="OAP49380.1"/>
    </source>
</evidence>
<sequence>MFPGTGRRPLLFRLVFDAIPERPSQCVKGSIQEIAPGDNHIVVSGFHCKPGGKPHGFFEASAHPVSLDGIAVFLGDGEADPRLAFRIVPVEHFEEK</sequence>
<gene>
    <name evidence="1" type="ORF">ATB98_20330</name>
</gene>
<accession>A0A178YP92</accession>
<comment type="caution">
    <text evidence="1">The sequence shown here is derived from an EMBL/GenBank/DDBJ whole genome shotgun (WGS) entry which is preliminary data.</text>
</comment>
<protein>
    <submittedName>
        <fullName evidence="1">Uncharacterized protein</fullName>
    </submittedName>
</protein>
<organism evidence="1 2">
    <name type="scientific">Sinorhizobium saheli</name>
    <dbReference type="NCBI Taxonomy" id="36856"/>
    <lineage>
        <taxon>Bacteria</taxon>
        <taxon>Pseudomonadati</taxon>
        <taxon>Pseudomonadota</taxon>
        <taxon>Alphaproteobacteria</taxon>
        <taxon>Hyphomicrobiales</taxon>
        <taxon>Rhizobiaceae</taxon>
        <taxon>Sinorhizobium/Ensifer group</taxon>
        <taxon>Sinorhizobium</taxon>
    </lineage>
</organism>
<keyword evidence="2" id="KW-1185">Reference proteome</keyword>
<dbReference type="EMBL" id="LNQB01000055">
    <property type="protein sequence ID" value="OAP49380.1"/>
    <property type="molecule type" value="Genomic_DNA"/>
</dbReference>
<reference evidence="1 2" key="1">
    <citation type="submission" date="2015-11" db="EMBL/GenBank/DDBJ databases">
        <title>Ensifer anhuiense sp. nov., an effective nitrogen fixation bacterium with Glycine soja.</title>
        <authorList>
            <person name="Yan H."/>
            <person name="Chen W."/>
        </authorList>
    </citation>
    <scope>NUCLEOTIDE SEQUENCE [LARGE SCALE GENOMIC DNA]</scope>
    <source>
        <strain evidence="1 2">LMG 7837</strain>
    </source>
</reference>
<evidence type="ECO:0000313" key="2">
    <source>
        <dbReference type="Proteomes" id="UP000078507"/>
    </source>
</evidence>
<dbReference type="Proteomes" id="UP000078507">
    <property type="component" value="Unassembled WGS sequence"/>
</dbReference>